<organism evidence="1">
    <name type="scientific">Siphoviridae sp. ctJcm18</name>
    <dbReference type="NCBI Taxonomy" id="2825433"/>
    <lineage>
        <taxon>Viruses</taxon>
        <taxon>Duplodnaviria</taxon>
        <taxon>Heunggongvirae</taxon>
        <taxon>Uroviricota</taxon>
        <taxon>Caudoviricetes</taxon>
    </lineage>
</organism>
<name>A0A8S5P2M2_9CAUD</name>
<evidence type="ECO:0000313" key="1">
    <source>
        <dbReference type="EMBL" id="DAE01335.1"/>
    </source>
</evidence>
<protein>
    <submittedName>
        <fullName evidence="1">Uncharacterized protein</fullName>
    </submittedName>
</protein>
<accession>A0A8S5P2M2</accession>
<dbReference type="EMBL" id="BK015323">
    <property type="protein sequence ID" value="DAE01335.1"/>
    <property type="molecule type" value="Genomic_DNA"/>
</dbReference>
<sequence>MCIGNFTITFEGTSTDLENNKEYYIFIVTRFDDNNKTLDCKVFYFAFKPHFKSEDTDLITELYKLPTRSKIVGAHIIFDVEK</sequence>
<proteinExistence type="predicted"/>
<reference evidence="1" key="1">
    <citation type="journal article" date="2021" name="Proc. Natl. Acad. Sci. U.S.A.">
        <title>A Catalog of Tens of Thousands of Viruses from Human Metagenomes Reveals Hidden Associations with Chronic Diseases.</title>
        <authorList>
            <person name="Tisza M.J."/>
            <person name="Buck C.B."/>
        </authorList>
    </citation>
    <scope>NUCLEOTIDE SEQUENCE</scope>
    <source>
        <strain evidence="1">CtJcm18</strain>
    </source>
</reference>